<feature type="transmembrane region" description="Helical" evidence="7">
    <location>
        <begin position="408"/>
        <end position="428"/>
    </location>
</feature>
<dbReference type="Pfam" id="PF02687">
    <property type="entry name" value="FtsX"/>
    <property type="match status" value="2"/>
</dbReference>
<evidence type="ECO:0000256" key="1">
    <source>
        <dbReference type="ARBA" id="ARBA00004651"/>
    </source>
</evidence>
<feature type="transmembrane region" description="Helical" evidence="7">
    <location>
        <begin position="316"/>
        <end position="335"/>
    </location>
</feature>
<keyword evidence="10" id="KW-1185">Reference proteome</keyword>
<feature type="transmembrane region" description="Helical" evidence="7">
    <location>
        <begin position="810"/>
        <end position="833"/>
    </location>
</feature>
<evidence type="ECO:0000256" key="3">
    <source>
        <dbReference type="ARBA" id="ARBA00022692"/>
    </source>
</evidence>
<feature type="transmembrane region" description="Helical" evidence="7">
    <location>
        <begin position="762"/>
        <end position="790"/>
    </location>
</feature>
<dbReference type="InterPro" id="IPR050250">
    <property type="entry name" value="Macrolide_Exporter_MacB"/>
</dbReference>
<feature type="domain" description="ABC3 transporter permease C-terminal" evidence="8">
    <location>
        <begin position="267"/>
        <end position="388"/>
    </location>
</feature>
<dbReference type="Proteomes" id="UP000832041">
    <property type="component" value="Chromosome"/>
</dbReference>
<proteinExistence type="inferred from homology"/>
<dbReference type="InterPro" id="IPR003838">
    <property type="entry name" value="ABC3_permease_C"/>
</dbReference>
<keyword evidence="3 7" id="KW-0812">Transmembrane</keyword>
<feature type="transmembrane region" description="Helical" evidence="7">
    <location>
        <begin position="355"/>
        <end position="375"/>
    </location>
</feature>
<keyword evidence="4 7" id="KW-1133">Transmembrane helix</keyword>
<dbReference type="RefSeq" id="WP_282573841.1">
    <property type="nucleotide sequence ID" value="NZ_BAABEB010000012.1"/>
</dbReference>
<evidence type="ECO:0000256" key="2">
    <source>
        <dbReference type="ARBA" id="ARBA00022475"/>
    </source>
</evidence>
<keyword evidence="2" id="KW-1003">Cell membrane</keyword>
<keyword evidence="5 7" id="KW-0472">Membrane</keyword>
<feature type="domain" description="ABC3 transporter permease C-terminal" evidence="8">
    <location>
        <begin position="722"/>
        <end position="834"/>
    </location>
</feature>
<feature type="transmembrane region" description="Helical" evidence="7">
    <location>
        <begin position="434"/>
        <end position="456"/>
    </location>
</feature>
<dbReference type="PANTHER" id="PTHR30572">
    <property type="entry name" value="MEMBRANE COMPONENT OF TRANSPORTER-RELATED"/>
    <property type="match status" value="1"/>
</dbReference>
<evidence type="ECO:0000256" key="5">
    <source>
        <dbReference type="ARBA" id="ARBA00023136"/>
    </source>
</evidence>
<feature type="transmembrane region" description="Helical" evidence="7">
    <location>
        <begin position="264"/>
        <end position="288"/>
    </location>
</feature>
<sequence length="844" mass="85387">MITLVVRSVAARMRVLLLSLLAVALGGGLTTAAFALQDSADRLSAAGGTASWRLAAAPVVVTGRVPAEGTALAATPSGEPVRLPPATVAEIAALPGVGRVETEAPFPAYVLADGRPLGGMADRSWGHSWALADAEPAAPVTGRGPRHPGEVAVDERTAAEAGLAVGDRARVLTPEGVVQARVSGTVASRTAERSVFFPPGTAERLGGDPVAALVWPSPGTDPLTVAEAVREAAPQTRVLTGAARSDALLLDRTERELTLGMGRFLGTMAGLALAVAAVMVASLAALTVRDRLREFALLRLAGATPGRIRRLVLGEALVLGGLAVPLACGVGVLLVEGLVRLFDHRGVLPHGFEPVVGWPSLAAGAAVSVAVPLVASWRPARTAGRTPPVEALRAAEIDPAPLPRLRTAAGVGAACAGAGLLAAAVVAAGTQGAVVAALFGAAVLVLGAVLLAPLLVRGALPLLLRAGGRGPVALLVLRDLRADPRRAAGTLVPLLVTTAVAVLLLFQGPTTDRALLHIHGERIAAQAVVSGATGVGLPDRVVRTAERVPGVAAAGGFRQTATAAVGPGGPGPSLSTYLVDPAAVPHVYRLGPVEGSWEDFGAGTVALHADVAREHGWAVGDTATLLGPDGVRLEARVAVVYRAGLDFPRVLLPRESLAPRMLDSMAGAVYVAFASDADPAQTLRALERALDAGPATLVTDRAAYLHQQGQLGAEDDWILHLMVALVAGYAGISAVHSLLVSVRGRGRRFALLRLVGASPRQVVGVVAAEALLVCLTALLVGSGVAFLGLAAMSAALTGGTVVLAVAADQYAAVVTVVTAVGLAASTVPAAVALRSRPLHAARRS</sequence>
<gene>
    <name evidence="9" type="ORF">FOF52_03115</name>
</gene>
<protein>
    <submittedName>
        <fullName evidence="9">FtsX-like permease family protein</fullName>
    </submittedName>
</protein>
<reference evidence="9 10" key="1">
    <citation type="submission" date="2020-04" db="EMBL/GenBank/DDBJ databases">
        <title>Thermobifida alba genome sequencing and assembly.</title>
        <authorList>
            <person name="Luzics S."/>
            <person name="Horvath B."/>
            <person name="Nagy I."/>
            <person name="Toth A."/>
            <person name="Nagy I."/>
            <person name="Kukolya J."/>
        </authorList>
    </citation>
    <scope>NUCLEOTIDE SEQUENCE [LARGE SCALE GENOMIC DNA]</scope>
    <source>
        <strain evidence="9 10">DSM 43795</strain>
    </source>
</reference>
<comment type="similarity">
    <text evidence="6">Belongs to the ABC-4 integral membrane protein family.</text>
</comment>
<comment type="subcellular location">
    <subcellularLocation>
        <location evidence="1">Cell membrane</location>
        <topology evidence="1">Multi-pass membrane protein</topology>
    </subcellularLocation>
</comment>
<dbReference type="EMBL" id="CP051627">
    <property type="protein sequence ID" value="UPT20083.1"/>
    <property type="molecule type" value="Genomic_DNA"/>
</dbReference>
<feature type="transmembrane region" description="Helical" evidence="7">
    <location>
        <begin position="717"/>
        <end position="742"/>
    </location>
</feature>
<evidence type="ECO:0000313" key="10">
    <source>
        <dbReference type="Proteomes" id="UP000832041"/>
    </source>
</evidence>
<name>A0ABY4KXB7_THEAE</name>
<feature type="transmembrane region" description="Helical" evidence="7">
    <location>
        <begin position="487"/>
        <end position="506"/>
    </location>
</feature>
<dbReference type="PANTHER" id="PTHR30572:SF4">
    <property type="entry name" value="ABC TRANSPORTER PERMEASE YTRF"/>
    <property type="match status" value="1"/>
</dbReference>
<accession>A0ABY4KXB7</accession>
<evidence type="ECO:0000256" key="4">
    <source>
        <dbReference type="ARBA" id="ARBA00022989"/>
    </source>
</evidence>
<organism evidence="9 10">
    <name type="scientific">Thermobifida alba</name>
    <name type="common">Thermomonospora alba</name>
    <dbReference type="NCBI Taxonomy" id="53522"/>
    <lineage>
        <taxon>Bacteria</taxon>
        <taxon>Bacillati</taxon>
        <taxon>Actinomycetota</taxon>
        <taxon>Actinomycetes</taxon>
        <taxon>Streptosporangiales</taxon>
        <taxon>Nocardiopsidaceae</taxon>
        <taxon>Thermobifida</taxon>
    </lineage>
</organism>
<evidence type="ECO:0000313" key="9">
    <source>
        <dbReference type="EMBL" id="UPT20083.1"/>
    </source>
</evidence>
<evidence type="ECO:0000256" key="6">
    <source>
        <dbReference type="ARBA" id="ARBA00038076"/>
    </source>
</evidence>
<evidence type="ECO:0000256" key="7">
    <source>
        <dbReference type="SAM" id="Phobius"/>
    </source>
</evidence>
<evidence type="ECO:0000259" key="8">
    <source>
        <dbReference type="Pfam" id="PF02687"/>
    </source>
</evidence>